<dbReference type="InterPro" id="IPR002223">
    <property type="entry name" value="Kunitz_BPTI"/>
</dbReference>
<feature type="region of interest" description="Disordered" evidence="4">
    <location>
        <begin position="78"/>
        <end position="104"/>
    </location>
</feature>
<evidence type="ECO:0000313" key="7">
    <source>
        <dbReference type="EMBL" id="ODM97149.1"/>
    </source>
</evidence>
<name>A0A1D2MVQ9_ORCCI</name>
<feature type="compositionally biased region" description="Polar residues" evidence="4">
    <location>
        <begin position="128"/>
        <end position="142"/>
    </location>
</feature>
<keyword evidence="8" id="KW-1185">Reference proteome</keyword>
<evidence type="ECO:0000256" key="4">
    <source>
        <dbReference type="SAM" id="MobiDB-lite"/>
    </source>
</evidence>
<dbReference type="SMART" id="SM00131">
    <property type="entry name" value="KU"/>
    <property type="match status" value="1"/>
</dbReference>
<evidence type="ECO:0000256" key="3">
    <source>
        <dbReference type="ARBA" id="ARBA00023157"/>
    </source>
</evidence>
<evidence type="ECO:0000259" key="6">
    <source>
        <dbReference type="PROSITE" id="PS50279"/>
    </source>
</evidence>
<keyword evidence="5" id="KW-0732">Signal</keyword>
<dbReference type="InterPro" id="IPR050098">
    <property type="entry name" value="TFPI/VKTCI-like"/>
</dbReference>
<feature type="domain" description="BPTI/Kunitz inhibitor" evidence="6">
    <location>
        <begin position="286"/>
        <end position="342"/>
    </location>
</feature>
<feature type="region of interest" description="Disordered" evidence="4">
    <location>
        <begin position="128"/>
        <end position="165"/>
    </location>
</feature>
<feature type="compositionally biased region" description="Basic and acidic residues" evidence="4">
    <location>
        <begin position="205"/>
        <end position="216"/>
    </location>
</feature>
<dbReference type="PROSITE" id="PS00280">
    <property type="entry name" value="BPTI_KUNITZ_1"/>
    <property type="match status" value="1"/>
</dbReference>
<dbReference type="SUPFAM" id="SSF57362">
    <property type="entry name" value="BPTI-like"/>
    <property type="match status" value="1"/>
</dbReference>
<dbReference type="GO" id="GO:0004867">
    <property type="term" value="F:serine-type endopeptidase inhibitor activity"/>
    <property type="evidence" value="ECO:0007669"/>
    <property type="project" value="UniProtKB-KW"/>
</dbReference>
<dbReference type="OrthoDB" id="7870222at2759"/>
<dbReference type="PANTHER" id="PTHR10083">
    <property type="entry name" value="KUNITZ-TYPE PROTEASE INHIBITOR-RELATED"/>
    <property type="match status" value="1"/>
</dbReference>
<dbReference type="CDD" id="cd00109">
    <property type="entry name" value="Kunitz-type"/>
    <property type="match status" value="1"/>
</dbReference>
<dbReference type="Proteomes" id="UP000094527">
    <property type="component" value="Unassembled WGS sequence"/>
</dbReference>
<organism evidence="7 8">
    <name type="scientific">Orchesella cincta</name>
    <name type="common">Springtail</name>
    <name type="synonym">Podura cincta</name>
    <dbReference type="NCBI Taxonomy" id="48709"/>
    <lineage>
        <taxon>Eukaryota</taxon>
        <taxon>Metazoa</taxon>
        <taxon>Ecdysozoa</taxon>
        <taxon>Arthropoda</taxon>
        <taxon>Hexapoda</taxon>
        <taxon>Collembola</taxon>
        <taxon>Entomobryomorpha</taxon>
        <taxon>Entomobryoidea</taxon>
        <taxon>Orchesellidae</taxon>
        <taxon>Orchesellinae</taxon>
        <taxon>Orchesella</taxon>
    </lineage>
</organism>
<feature type="chain" id="PRO_5008904622" evidence="5">
    <location>
        <begin position="27"/>
        <end position="366"/>
    </location>
</feature>
<dbReference type="PANTHER" id="PTHR10083:SF374">
    <property type="entry name" value="BPTI_KUNITZ INHIBITOR DOMAIN-CONTAINING PROTEIN"/>
    <property type="match status" value="1"/>
</dbReference>
<dbReference type="InterPro" id="IPR020901">
    <property type="entry name" value="Prtase_inh_Kunz-CS"/>
</dbReference>
<dbReference type="GO" id="GO:0005615">
    <property type="term" value="C:extracellular space"/>
    <property type="evidence" value="ECO:0007669"/>
    <property type="project" value="TreeGrafter"/>
</dbReference>
<gene>
    <name evidence="7" type="ORF">Ocin01_09531</name>
</gene>
<protein>
    <submittedName>
        <fullName evidence="7">Kunitz-type serine protease inhibitor textilinin-3</fullName>
    </submittedName>
</protein>
<dbReference type="AlphaFoldDB" id="A0A1D2MVQ9"/>
<accession>A0A1D2MVQ9</accession>
<keyword evidence="3" id="KW-1015">Disulfide bond</keyword>
<evidence type="ECO:0000256" key="1">
    <source>
        <dbReference type="ARBA" id="ARBA00022690"/>
    </source>
</evidence>
<comment type="caution">
    <text evidence="7">The sequence shown here is derived from an EMBL/GenBank/DDBJ whole genome shotgun (WGS) entry which is preliminary data.</text>
</comment>
<proteinExistence type="predicted"/>
<dbReference type="PROSITE" id="PS50279">
    <property type="entry name" value="BPTI_KUNITZ_2"/>
    <property type="match status" value="1"/>
</dbReference>
<dbReference type="PRINTS" id="PR00759">
    <property type="entry name" value="BASICPTASE"/>
</dbReference>
<evidence type="ECO:0000256" key="5">
    <source>
        <dbReference type="SAM" id="SignalP"/>
    </source>
</evidence>
<keyword evidence="2" id="KW-0722">Serine protease inhibitor</keyword>
<dbReference type="EMBL" id="LJIJ01000468">
    <property type="protein sequence ID" value="ODM97149.1"/>
    <property type="molecule type" value="Genomic_DNA"/>
</dbReference>
<dbReference type="STRING" id="48709.A0A1D2MVQ9"/>
<sequence length="366" mass="41081">MCRLGILETWLILIVTFIFCVSNAEGSVSSTIKRNTHSREFYNEDYDADSNVKEMVFLRQVHAHDLDESVVVEGHNNIKQSESSSSMSSVNDDFHKGHHHRSTRAVDVDLSNKNTVMAEEYTGKTQSAFDVKVNNDSPASNQKELDSGGNVPANAPGDKHEDLMIPDHDDDDAAHDYAKPQFEEASASAFHKIVQIREFDDHDQASGENDYAEHFGHTSHALRKRSTLSGVRADRSEQKEKADLAMMGKLLAVARQKKEEQSLNENGDKDKAIDIDINQRFPSSFCQLEKSDGNVCSGLGREITVQQFYYDPRKNQCIQFTYSGCGGNANRFSSVSECSRACVDPKLKNKRVENGKTKLFPSKWYN</sequence>
<reference evidence="7 8" key="1">
    <citation type="journal article" date="2016" name="Genome Biol. Evol.">
        <title>Gene Family Evolution Reflects Adaptation to Soil Environmental Stressors in the Genome of the Collembolan Orchesella cincta.</title>
        <authorList>
            <person name="Faddeeva-Vakhrusheva A."/>
            <person name="Derks M.F."/>
            <person name="Anvar S.Y."/>
            <person name="Agamennone V."/>
            <person name="Suring W."/>
            <person name="Smit S."/>
            <person name="van Straalen N.M."/>
            <person name="Roelofs D."/>
        </authorList>
    </citation>
    <scope>NUCLEOTIDE SEQUENCE [LARGE SCALE GENOMIC DNA]</scope>
    <source>
        <tissue evidence="7">Mixed pool</tissue>
    </source>
</reference>
<dbReference type="InterPro" id="IPR036880">
    <property type="entry name" value="Kunitz_BPTI_sf"/>
</dbReference>
<dbReference type="Pfam" id="PF00014">
    <property type="entry name" value="Kunitz_BPTI"/>
    <property type="match status" value="1"/>
</dbReference>
<evidence type="ECO:0000256" key="2">
    <source>
        <dbReference type="ARBA" id="ARBA00022900"/>
    </source>
</evidence>
<evidence type="ECO:0000313" key="8">
    <source>
        <dbReference type="Proteomes" id="UP000094527"/>
    </source>
</evidence>
<dbReference type="Gene3D" id="4.10.410.10">
    <property type="entry name" value="Pancreatic trypsin inhibitor Kunitz domain"/>
    <property type="match status" value="1"/>
</dbReference>
<feature type="signal peptide" evidence="5">
    <location>
        <begin position="1"/>
        <end position="26"/>
    </location>
</feature>
<feature type="region of interest" description="Disordered" evidence="4">
    <location>
        <begin position="205"/>
        <end position="240"/>
    </location>
</feature>
<keyword evidence="1" id="KW-0646">Protease inhibitor</keyword>